<dbReference type="InterPro" id="IPR000182">
    <property type="entry name" value="GNAT_dom"/>
</dbReference>
<evidence type="ECO:0000313" key="2">
    <source>
        <dbReference type="EMBL" id="MFC5450063.1"/>
    </source>
</evidence>
<dbReference type="CDD" id="cd04301">
    <property type="entry name" value="NAT_SF"/>
    <property type="match status" value="2"/>
</dbReference>
<gene>
    <name evidence="2" type="ORF">ACFPOG_17575</name>
</gene>
<comment type="caution">
    <text evidence="2">The sequence shown here is derived from an EMBL/GenBank/DDBJ whole genome shotgun (WGS) entry which is preliminary data.</text>
</comment>
<keyword evidence="2" id="KW-0012">Acyltransferase</keyword>
<dbReference type="Proteomes" id="UP001596044">
    <property type="component" value="Unassembled WGS sequence"/>
</dbReference>
<dbReference type="PANTHER" id="PTHR43617">
    <property type="entry name" value="L-AMINO ACID N-ACETYLTRANSFERASE"/>
    <property type="match status" value="1"/>
</dbReference>
<dbReference type="InterPro" id="IPR016181">
    <property type="entry name" value="Acyl_CoA_acyltransferase"/>
</dbReference>
<dbReference type="PROSITE" id="PS51186">
    <property type="entry name" value="GNAT"/>
    <property type="match status" value="2"/>
</dbReference>
<keyword evidence="2" id="KW-0808">Transferase</keyword>
<protein>
    <submittedName>
        <fullName evidence="2">GNAT family N-acetyltransferase</fullName>
        <ecNumber evidence="2">2.3.-.-</ecNumber>
    </submittedName>
</protein>
<accession>A0ABW0K9L3</accession>
<organism evidence="2 3">
    <name type="scientific">Paenibacillus aestuarii</name>
    <dbReference type="NCBI Taxonomy" id="516965"/>
    <lineage>
        <taxon>Bacteria</taxon>
        <taxon>Bacillati</taxon>
        <taxon>Bacillota</taxon>
        <taxon>Bacilli</taxon>
        <taxon>Bacillales</taxon>
        <taxon>Paenibacillaceae</taxon>
        <taxon>Paenibacillus</taxon>
    </lineage>
</organism>
<keyword evidence="3" id="KW-1185">Reference proteome</keyword>
<dbReference type="RefSeq" id="WP_270880698.1">
    <property type="nucleotide sequence ID" value="NZ_JAQFVF010000035.1"/>
</dbReference>
<evidence type="ECO:0000259" key="1">
    <source>
        <dbReference type="PROSITE" id="PS51186"/>
    </source>
</evidence>
<dbReference type="SUPFAM" id="SSF55729">
    <property type="entry name" value="Acyl-CoA N-acyltransferases (Nat)"/>
    <property type="match status" value="2"/>
</dbReference>
<name>A0ABW0K9L3_9BACL</name>
<dbReference type="EC" id="2.3.-.-" evidence="2"/>
<sequence length="320" mass="36492">MNYNYIPWTREKAPQICDLWNRELGGQFPMRLELLLQNSFDDANVLQAGSWIVLDEEQVVGFIVAKRWQEQGELVLGLGNGWIQALLVHSDYRGKGMGSELLKRAEQALKASGAKDILLGRDPWHYFPGIPVEYTDTKSWFERRGYEDQNRDEHDLLAAYAPEQTEALPSFPGVTFRLLKEGEQDQLLTFLHRCFPGRWEYEAIQYFARGGSGREFVVLEKEGSVIGFCRINDAQSPLIAQNVYWAPLFGEELGGMGPLGIDSAYRGSGYGLAVVQAGVHFLRLRGIEKIAIDWTTLVAFYEKLGYHVWKKYHSYTKKAE</sequence>
<feature type="domain" description="N-acetyltransferase" evidence="1">
    <location>
        <begin position="3"/>
        <end position="167"/>
    </location>
</feature>
<dbReference type="GO" id="GO:0016746">
    <property type="term" value="F:acyltransferase activity"/>
    <property type="evidence" value="ECO:0007669"/>
    <property type="project" value="UniProtKB-KW"/>
</dbReference>
<dbReference type="Gene3D" id="3.40.630.30">
    <property type="match status" value="2"/>
</dbReference>
<reference evidence="3" key="1">
    <citation type="journal article" date="2019" name="Int. J. Syst. Evol. Microbiol.">
        <title>The Global Catalogue of Microorganisms (GCM) 10K type strain sequencing project: providing services to taxonomists for standard genome sequencing and annotation.</title>
        <authorList>
            <consortium name="The Broad Institute Genomics Platform"/>
            <consortium name="The Broad Institute Genome Sequencing Center for Infectious Disease"/>
            <person name="Wu L."/>
            <person name="Ma J."/>
        </authorList>
    </citation>
    <scope>NUCLEOTIDE SEQUENCE [LARGE SCALE GENOMIC DNA]</scope>
    <source>
        <strain evidence="3">KACC 11904</strain>
    </source>
</reference>
<evidence type="ECO:0000313" key="3">
    <source>
        <dbReference type="Proteomes" id="UP001596044"/>
    </source>
</evidence>
<dbReference type="InterPro" id="IPR050276">
    <property type="entry name" value="MshD_Acetyltransferase"/>
</dbReference>
<feature type="domain" description="N-acetyltransferase" evidence="1">
    <location>
        <begin position="174"/>
        <end position="320"/>
    </location>
</feature>
<dbReference type="EMBL" id="JBHSMJ010000024">
    <property type="protein sequence ID" value="MFC5450063.1"/>
    <property type="molecule type" value="Genomic_DNA"/>
</dbReference>
<proteinExistence type="predicted"/>
<dbReference type="Pfam" id="PF00583">
    <property type="entry name" value="Acetyltransf_1"/>
    <property type="match status" value="2"/>
</dbReference>